<evidence type="ECO:0000313" key="5">
    <source>
        <dbReference type="Proteomes" id="UP000663829"/>
    </source>
</evidence>
<gene>
    <name evidence="2" type="ORF">GPM918_LOCUS32094</name>
    <name evidence="1" type="ORF">OVA965_LOCUS23761</name>
    <name evidence="4" type="ORF">SRO942_LOCUS32749</name>
    <name evidence="3" type="ORF">TMI583_LOCUS24481</name>
</gene>
<comment type="caution">
    <text evidence="2">The sequence shown here is derived from an EMBL/GenBank/DDBJ whole genome shotgun (WGS) entry which is preliminary data.</text>
</comment>
<accession>A0A815J8R7</accession>
<organism evidence="2 5">
    <name type="scientific">Didymodactylos carnosus</name>
    <dbReference type="NCBI Taxonomy" id="1234261"/>
    <lineage>
        <taxon>Eukaryota</taxon>
        <taxon>Metazoa</taxon>
        <taxon>Spiralia</taxon>
        <taxon>Gnathifera</taxon>
        <taxon>Rotifera</taxon>
        <taxon>Eurotatoria</taxon>
        <taxon>Bdelloidea</taxon>
        <taxon>Philodinida</taxon>
        <taxon>Philodinidae</taxon>
        <taxon>Didymodactylos</taxon>
    </lineage>
</organism>
<dbReference type="EMBL" id="CAJNOK010014023">
    <property type="protein sequence ID" value="CAF1196281.1"/>
    <property type="molecule type" value="Genomic_DNA"/>
</dbReference>
<dbReference type="Proteomes" id="UP000677228">
    <property type="component" value="Unassembled WGS sequence"/>
</dbReference>
<proteinExistence type="predicted"/>
<reference evidence="2" key="1">
    <citation type="submission" date="2021-02" db="EMBL/GenBank/DDBJ databases">
        <authorList>
            <person name="Nowell W R."/>
        </authorList>
    </citation>
    <scope>NUCLEOTIDE SEQUENCE</scope>
</reference>
<keyword evidence="5" id="KW-1185">Reference proteome</keyword>
<dbReference type="EMBL" id="CAJNOQ010016172">
    <property type="protein sequence ID" value="CAF1376085.1"/>
    <property type="molecule type" value="Genomic_DNA"/>
</dbReference>
<dbReference type="Proteomes" id="UP000663829">
    <property type="component" value="Unassembled WGS sequence"/>
</dbReference>
<sequence length="270" mass="31382">MITDISCTFVALYYGSWISQNIIRQINGGELLLGIGSEKRTLSTLLLNYIEWNNNKTKQSQYKQYCLWLKQNLIKGYPCIITVYLDGENDKDYDHIIPVIGIDYQIKNVYNKNDVLYFHNLYQNQIIKSRINTMMSTRKLCKKRTYDGGCIPRDITYGLAITGITDKNHLTLPIRLYVNSWDEPNISLGARPKILHGTIVISNLIPNRKYVLLRYDTYKTVPTSGKESKFLKSKYDYRYEFQAIGNTWTFNDSNGIHSNGSTYYRCVKLV</sequence>
<evidence type="ECO:0000313" key="4">
    <source>
        <dbReference type="EMBL" id="CAF4266452.1"/>
    </source>
</evidence>
<dbReference type="EMBL" id="CAJOBA010035552">
    <property type="protein sequence ID" value="CAF4006506.1"/>
    <property type="molecule type" value="Genomic_DNA"/>
</dbReference>
<protein>
    <submittedName>
        <fullName evidence="2">Uncharacterized protein</fullName>
    </submittedName>
</protein>
<dbReference type="EMBL" id="CAJOBC010078431">
    <property type="protein sequence ID" value="CAF4266452.1"/>
    <property type="molecule type" value="Genomic_DNA"/>
</dbReference>
<dbReference type="OrthoDB" id="188379at2759"/>
<evidence type="ECO:0000313" key="1">
    <source>
        <dbReference type="EMBL" id="CAF1196281.1"/>
    </source>
</evidence>
<dbReference type="Proteomes" id="UP000682733">
    <property type="component" value="Unassembled WGS sequence"/>
</dbReference>
<evidence type="ECO:0000313" key="3">
    <source>
        <dbReference type="EMBL" id="CAF4006506.1"/>
    </source>
</evidence>
<dbReference type="Proteomes" id="UP000681722">
    <property type="component" value="Unassembled WGS sequence"/>
</dbReference>
<name>A0A815J8R7_9BILA</name>
<evidence type="ECO:0000313" key="2">
    <source>
        <dbReference type="EMBL" id="CAF1376085.1"/>
    </source>
</evidence>
<dbReference type="AlphaFoldDB" id="A0A815J8R7"/>